<dbReference type="Proteomes" id="UP000305675">
    <property type="component" value="Unassembled WGS sequence"/>
</dbReference>
<feature type="domain" description="HTH cro/C1-type" evidence="1">
    <location>
        <begin position="18"/>
        <end position="72"/>
    </location>
</feature>
<dbReference type="InterPro" id="IPR041413">
    <property type="entry name" value="MLTR_LBD"/>
</dbReference>
<dbReference type="SMART" id="SM00530">
    <property type="entry name" value="HTH_XRE"/>
    <property type="match status" value="1"/>
</dbReference>
<comment type="caution">
    <text evidence="2">The sequence shown here is derived from an EMBL/GenBank/DDBJ whole genome shotgun (WGS) entry which is preliminary data.</text>
</comment>
<dbReference type="EMBL" id="SWCJ01000009">
    <property type="protein sequence ID" value="TKB54224.1"/>
    <property type="molecule type" value="Genomic_DNA"/>
</dbReference>
<protein>
    <submittedName>
        <fullName evidence="2">Helix-turn-helix domain-containing protein</fullName>
    </submittedName>
</protein>
<dbReference type="InterPro" id="IPR001387">
    <property type="entry name" value="Cro/C1-type_HTH"/>
</dbReference>
<evidence type="ECO:0000313" key="2">
    <source>
        <dbReference type="EMBL" id="TKB54224.1"/>
    </source>
</evidence>
<dbReference type="OrthoDB" id="2959414at2"/>
<dbReference type="PANTHER" id="PTHR35010:SF4">
    <property type="entry name" value="BLL5781 PROTEIN"/>
    <property type="match status" value="1"/>
</dbReference>
<evidence type="ECO:0000259" key="1">
    <source>
        <dbReference type="PROSITE" id="PS50943"/>
    </source>
</evidence>
<dbReference type="AlphaFoldDB" id="A0A4U1BMQ3"/>
<gene>
    <name evidence="2" type="ORF">FCL42_12570</name>
</gene>
<dbReference type="PROSITE" id="PS50943">
    <property type="entry name" value="HTH_CROC1"/>
    <property type="match status" value="1"/>
</dbReference>
<dbReference type="Pfam" id="PF13560">
    <property type="entry name" value="HTH_31"/>
    <property type="match status" value="1"/>
</dbReference>
<dbReference type="SUPFAM" id="SSF47413">
    <property type="entry name" value="lambda repressor-like DNA-binding domains"/>
    <property type="match status" value="1"/>
</dbReference>
<dbReference type="Gene3D" id="1.10.260.40">
    <property type="entry name" value="lambda repressor-like DNA-binding domains"/>
    <property type="match status" value="1"/>
</dbReference>
<reference evidence="2 3" key="1">
    <citation type="submission" date="2019-04" db="EMBL/GenBank/DDBJ databases">
        <authorList>
            <person name="Hwang J.C."/>
        </authorList>
    </citation>
    <scope>NUCLEOTIDE SEQUENCE [LARGE SCALE GENOMIC DNA]</scope>
    <source>
        <strain evidence="2 3">IMCC35002</strain>
    </source>
</reference>
<evidence type="ECO:0000313" key="3">
    <source>
        <dbReference type="Proteomes" id="UP000305675"/>
    </source>
</evidence>
<dbReference type="GO" id="GO:0003677">
    <property type="term" value="F:DNA binding"/>
    <property type="evidence" value="ECO:0007669"/>
    <property type="project" value="InterPro"/>
</dbReference>
<dbReference type="PANTHER" id="PTHR35010">
    <property type="entry name" value="BLL4672 PROTEIN-RELATED"/>
    <property type="match status" value="1"/>
</dbReference>
<dbReference type="Pfam" id="PF17765">
    <property type="entry name" value="MLTR_LBD"/>
    <property type="match status" value="1"/>
</dbReference>
<dbReference type="CDD" id="cd00093">
    <property type="entry name" value="HTH_XRE"/>
    <property type="match status" value="1"/>
</dbReference>
<sequence>MMEKVALKISQGAFGRLLRFWRKTRGLSQEALAYKIDTSLRHFSFLETGKSLPSADLIERVAQELSLNIRETNNLLAAAGYAARSFELRPNSPEHQWLTQSLIATLKGLDPYPTMIIDQCGNAKMINRAFVAMVHHYAPLVADAESFNMIDLIFTDRGFKPFLIGWEDTICALVLTLQQDVLMYQDPCSIKLLQRILKEPSLPKDWRKRGSKQMNVTGFVTTTQFPGKEIEQQMHVVHTVGATSFVSEPKLMIYTIYPKDFSAGRRWQAYLDQFDGNHHLLPY</sequence>
<dbReference type="InterPro" id="IPR010982">
    <property type="entry name" value="Lambda_DNA-bd_dom_sf"/>
</dbReference>
<proteinExistence type="predicted"/>
<keyword evidence="3" id="KW-1185">Reference proteome</keyword>
<organism evidence="2 3">
    <name type="scientific">Ferrimonas aestuarii</name>
    <dbReference type="NCBI Taxonomy" id="2569539"/>
    <lineage>
        <taxon>Bacteria</taxon>
        <taxon>Pseudomonadati</taxon>
        <taxon>Pseudomonadota</taxon>
        <taxon>Gammaproteobacteria</taxon>
        <taxon>Alteromonadales</taxon>
        <taxon>Ferrimonadaceae</taxon>
        <taxon>Ferrimonas</taxon>
    </lineage>
</organism>
<name>A0A4U1BMQ3_9GAMM</name>
<accession>A0A4U1BMQ3</accession>
<dbReference type="Gene3D" id="3.30.450.180">
    <property type="match status" value="1"/>
</dbReference>